<evidence type="ECO:0000259" key="4">
    <source>
        <dbReference type="Pfam" id="PF01974"/>
    </source>
</evidence>
<dbReference type="Gene3D" id="3.40.1350.10">
    <property type="match status" value="1"/>
</dbReference>
<dbReference type="InParanoid" id="K1R4D1"/>
<name>K1R4D1_MAGGI</name>
<keyword evidence="5" id="KW-0255">Endonuclease</keyword>
<sequence>MSNSKLINPKKKRRVFATKESPFPVPVASITGEPPSETQWMYYTGNLVGNQVIVHHSGDISFLYKMSFFLAYGLGCLRVYENEKLLNLTDLWRAFCQRHNRFISLYVAYHYFRSKGWVPKSGLKFGTDFIIYKEGPPFYHGSYSVIVKMVRDDDLKEEDNLPTLTWTQIAGLNRLTEHVAKQLLICYVIRPTHVNSDLMLSPNVISQFKVKEIVVSRWVSSQERESKSTEEIP</sequence>
<dbReference type="EMBL" id="JH818658">
    <property type="protein sequence ID" value="EKC36035.1"/>
    <property type="molecule type" value="Genomic_DNA"/>
</dbReference>
<dbReference type="SUPFAM" id="SSF53032">
    <property type="entry name" value="tRNA-intron endonuclease catalytic domain-like"/>
    <property type="match status" value="1"/>
</dbReference>
<dbReference type="InterPro" id="IPR006677">
    <property type="entry name" value="tRNA_intron_Endonuc_cat-like"/>
</dbReference>
<feature type="domain" description="tRNA intron endonuclease catalytic" evidence="4">
    <location>
        <begin position="102"/>
        <end position="191"/>
    </location>
</feature>
<evidence type="ECO:0000256" key="2">
    <source>
        <dbReference type="ARBA" id="ARBA00012573"/>
    </source>
</evidence>
<dbReference type="GO" id="GO:0000379">
    <property type="term" value="P:tRNA-type intron splice site recognition and cleavage"/>
    <property type="evidence" value="ECO:0007669"/>
    <property type="project" value="TreeGrafter"/>
</dbReference>
<dbReference type="HOGENOM" id="CLU_1190868_0_0_1"/>
<dbReference type="Pfam" id="PF01974">
    <property type="entry name" value="tRNA_int_endo"/>
    <property type="match status" value="1"/>
</dbReference>
<dbReference type="AlphaFoldDB" id="K1R4D1"/>
<dbReference type="EC" id="4.6.1.16" evidence="2"/>
<comment type="similarity">
    <text evidence="1">Belongs to the tRNA-intron endonuclease family.</text>
</comment>
<dbReference type="PANTHER" id="PTHR21227">
    <property type="entry name" value="TRNA-SPLICING ENDONUCLEASE SUBUNIT SEN2"/>
    <property type="match status" value="1"/>
</dbReference>
<dbReference type="InterPro" id="IPR011856">
    <property type="entry name" value="tRNA_endonuc-like_dom_sf"/>
</dbReference>
<evidence type="ECO:0000256" key="1">
    <source>
        <dbReference type="ARBA" id="ARBA00008078"/>
    </source>
</evidence>
<dbReference type="PANTHER" id="PTHR21227:SF0">
    <property type="entry name" value="TRNA-SPLICING ENDONUCLEASE SUBUNIT SEN2"/>
    <property type="match status" value="1"/>
</dbReference>
<gene>
    <name evidence="5" type="ORF">CGI_10012433</name>
</gene>
<dbReference type="GO" id="GO:0000214">
    <property type="term" value="C:tRNA-intron endonuclease complex"/>
    <property type="evidence" value="ECO:0007669"/>
    <property type="project" value="InterPro"/>
</dbReference>
<keyword evidence="5" id="KW-0540">Nuclease</keyword>
<dbReference type="GO" id="GO:0000213">
    <property type="term" value="F:tRNA-intron lyase activity"/>
    <property type="evidence" value="ECO:0007669"/>
    <property type="project" value="UniProtKB-EC"/>
</dbReference>
<protein>
    <recommendedName>
        <fullName evidence="2">tRNA-intron lyase</fullName>
        <ecNumber evidence="2">4.6.1.16</ecNumber>
    </recommendedName>
</protein>
<dbReference type="NCBIfam" id="TIGR00324">
    <property type="entry name" value="endA"/>
    <property type="match status" value="1"/>
</dbReference>
<dbReference type="InterPro" id="IPR006676">
    <property type="entry name" value="tRNA_splic"/>
</dbReference>
<accession>K1R4D1</accession>
<dbReference type="InterPro" id="IPR036167">
    <property type="entry name" value="tRNA_intron_Endo_cat-like_sf"/>
</dbReference>
<dbReference type="GO" id="GO:0005737">
    <property type="term" value="C:cytoplasm"/>
    <property type="evidence" value="ECO:0007669"/>
    <property type="project" value="TreeGrafter"/>
</dbReference>
<evidence type="ECO:0000313" key="5">
    <source>
        <dbReference type="EMBL" id="EKC36035.1"/>
    </source>
</evidence>
<reference evidence="5" key="1">
    <citation type="journal article" date="2012" name="Nature">
        <title>The oyster genome reveals stress adaptation and complexity of shell formation.</title>
        <authorList>
            <person name="Zhang G."/>
            <person name="Fang X."/>
            <person name="Guo X."/>
            <person name="Li L."/>
            <person name="Luo R."/>
            <person name="Xu F."/>
            <person name="Yang P."/>
            <person name="Zhang L."/>
            <person name="Wang X."/>
            <person name="Qi H."/>
            <person name="Xiong Z."/>
            <person name="Que H."/>
            <person name="Xie Y."/>
            <person name="Holland P.W."/>
            <person name="Paps J."/>
            <person name="Zhu Y."/>
            <person name="Wu F."/>
            <person name="Chen Y."/>
            <person name="Wang J."/>
            <person name="Peng C."/>
            <person name="Meng J."/>
            <person name="Yang L."/>
            <person name="Liu J."/>
            <person name="Wen B."/>
            <person name="Zhang N."/>
            <person name="Huang Z."/>
            <person name="Zhu Q."/>
            <person name="Feng Y."/>
            <person name="Mount A."/>
            <person name="Hedgecock D."/>
            <person name="Xu Z."/>
            <person name="Liu Y."/>
            <person name="Domazet-Loso T."/>
            <person name="Du Y."/>
            <person name="Sun X."/>
            <person name="Zhang S."/>
            <person name="Liu B."/>
            <person name="Cheng P."/>
            <person name="Jiang X."/>
            <person name="Li J."/>
            <person name="Fan D."/>
            <person name="Wang W."/>
            <person name="Fu W."/>
            <person name="Wang T."/>
            <person name="Wang B."/>
            <person name="Zhang J."/>
            <person name="Peng Z."/>
            <person name="Li Y."/>
            <person name="Li N."/>
            <person name="Wang J."/>
            <person name="Chen M."/>
            <person name="He Y."/>
            <person name="Tan F."/>
            <person name="Song X."/>
            <person name="Zheng Q."/>
            <person name="Huang R."/>
            <person name="Yang H."/>
            <person name="Du X."/>
            <person name="Chen L."/>
            <person name="Yang M."/>
            <person name="Gaffney P.M."/>
            <person name="Wang S."/>
            <person name="Luo L."/>
            <person name="She Z."/>
            <person name="Ming Y."/>
            <person name="Huang W."/>
            <person name="Zhang S."/>
            <person name="Huang B."/>
            <person name="Zhang Y."/>
            <person name="Qu T."/>
            <person name="Ni P."/>
            <person name="Miao G."/>
            <person name="Wang J."/>
            <person name="Wang Q."/>
            <person name="Steinberg C.E."/>
            <person name="Wang H."/>
            <person name="Li N."/>
            <person name="Qian L."/>
            <person name="Zhang G."/>
            <person name="Li Y."/>
            <person name="Yang H."/>
            <person name="Liu X."/>
            <person name="Wang J."/>
            <person name="Yin Y."/>
            <person name="Wang J."/>
        </authorList>
    </citation>
    <scope>NUCLEOTIDE SEQUENCE [LARGE SCALE GENOMIC DNA]</scope>
    <source>
        <strain evidence="5">05x7-T-G4-1.051#20</strain>
    </source>
</reference>
<proteinExistence type="inferred from homology"/>
<dbReference type="FunCoup" id="K1R4D1">
    <property type="interactions" value="2"/>
</dbReference>
<dbReference type="CDD" id="cd22363">
    <property type="entry name" value="tRNA-intron_lyase_C"/>
    <property type="match status" value="1"/>
</dbReference>
<comment type="catalytic activity">
    <reaction evidence="3">
        <text>pretRNA = a 3'-half-tRNA molecule with a 5'-OH end + a 5'-half-tRNA molecule with a 2',3'-cyclic phosphate end + an intron with a 2',3'-cyclic phosphate and a 5'-hydroxyl terminus.</text>
        <dbReference type="EC" id="4.6.1.16"/>
    </reaction>
</comment>
<dbReference type="GO" id="GO:0003676">
    <property type="term" value="F:nucleic acid binding"/>
    <property type="evidence" value="ECO:0007669"/>
    <property type="project" value="InterPro"/>
</dbReference>
<keyword evidence="5" id="KW-0378">Hydrolase</keyword>
<organism evidence="5">
    <name type="scientific">Magallana gigas</name>
    <name type="common">Pacific oyster</name>
    <name type="synonym">Crassostrea gigas</name>
    <dbReference type="NCBI Taxonomy" id="29159"/>
    <lineage>
        <taxon>Eukaryota</taxon>
        <taxon>Metazoa</taxon>
        <taxon>Spiralia</taxon>
        <taxon>Lophotrochozoa</taxon>
        <taxon>Mollusca</taxon>
        <taxon>Bivalvia</taxon>
        <taxon>Autobranchia</taxon>
        <taxon>Pteriomorphia</taxon>
        <taxon>Ostreida</taxon>
        <taxon>Ostreoidea</taxon>
        <taxon>Ostreidae</taxon>
        <taxon>Magallana</taxon>
    </lineage>
</organism>
<evidence type="ECO:0000256" key="3">
    <source>
        <dbReference type="ARBA" id="ARBA00034031"/>
    </source>
</evidence>